<dbReference type="Pfam" id="PF21722">
    <property type="entry name" value="Gly_rich_2"/>
    <property type="match status" value="1"/>
</dbReference>
<keyword evidence="4" id="KW-1185">Reference proteome</keyword>
<organism evidence="3 4">
    <name type="scientific">Hymenobacter ginkgonis</name>
    <dbReference type="NCBI Taxonomy" id="2682976"/>
    <lineage>
        <taxon>Bacteria</taxon>
        <taxon>Pseudomonadati</taxon>
        <taxon>Bacteroidota</taxon>
        <taxon>Cytophagia</taxon>
        <taxon>Cytophagales</taxon>
        <taxon>Hymenobacteraceae</taxon>
        <taxon>Hymenobacter</taxon>
    </lineage>
</organism>
<evidence type="ECO:0000259" key="2">
    <source>
        <dbReference type="Pfam" id="PF21722"/>
    </source>
</evidence>
<name>A0A7K1THC1_9BACT</name>
<reference evidence="3 4" key="1">
    <citation type="submission" date="2019-12" db="EMBL/GenBank/DDBJ databases">
        <title>Hymenobacter sp. HMF4947 Genome sequencing and assembly.</title>
        <authorList>
            <person name="Kang H."/>
            <person name="Cha I."/>
            <person name="Kim H."/>
            <person name="Joh K."/>
        </authorList>
    </citation>
    <scope>NUCLEOTIDE SEQUENCE [LARGE SCALE GENOMIC DNA]</scope>
    <source>
        <strain evidence="3 4">HMF4947</strain>
    </source>
</reference>
<evidence type="ECO:0000313" key="3">
    <source>
        <dbReference type="EMBL" id="MVN77732.1"/>
    </source>
</evidence>
<evidence type="ECO:0000313" key="4">
    <source>
        <dbReference type="Proteomes" id="UP000441336"/>
    </source>
</evidence>
<dbReference type="AlphaFoldDB" id="A0A7K1THC1"/>
<comment type="caution">
    <text evidence="3">The sequence shown here is derived from an EMBL/GenBank/DDBJ whole genome shotgun (WGS) entry which is preliminary data.</text>
</comment>
<dbReference type="InterPro" id="IPR049304">
    <property type="entry name" value="Gly_rich_dom"/>
</dbReference>
<dbReference type="Proteomes" id="UP000441336">
    <property type="component" value="Unassembled WGS sequence"/>
</dbReference>
<evidence type="ECO:0000256" key="1">
    <source>
        <dbReference type="SAM" id="MobiDB-lite"/>
    </source>
</evidence>
<feature type="compositionally biased region" description="Gly residues" evidence="1">
    <location>
        <begin position="381"/>
        <end position="391"/>
    </location>
</feature>
<dbReference type="RefSeq" id="WP_157567026.1">
    <property type="nucleotide sequence ID" value="NZ_WQKZ01000003.1"/>
</dbReference>
<gene>
    <name evidence="3" type="ORF">GO988_15470</name>
</gene>
<dbReference type="EMBL" id="WQKZ01000003">
    <property type="protein sequence ID" value="MVN77732.1"/>
    <property type="molecule type" value="Genomic_DNA"/>
</dbReference>
<sequence>MALSPQDIGTTLPGGYVNSLGGPADAYYAHRDGTPYATAAEACAAVPVPARKSRTVNVAGLEYQWLSDTSDAGLKLKVAAPGVGGNVIALSGAGVAQVYESLGAYAAVGSASTLILNKETPAAGLSVSASILRGNATSVAGTPQSPVVVNCGYCYDGAFTNAKFGAVVAFNTRFNQSELTRGIYSACVLSGDFKISGDITLGAGTQVPDNFLAAGTKNANGTYTMPAGGIVTDARGVGGAAPAAAGGTTTVQVFTASATWTKPAGAKLVRVIAIGGGAGGGSGCMDGNGSETGGGGGGGGARSERTIDAALLPATVEIAVGAGGVGGAGPTNSNVAAPGSFGAEGGISQFGTFLRAFGGNPGVGALKQVYSAQTMPARGTAPGGTGGGGGANQSNAYDGAPQQVDEFGAGSAAGGGGGAATDGTGQGGNGGSGGVSSGGMLLGQTTPALGGQAHASANGTSAADLPARAGLGANGGGGGAVGNASWDYTAGIGGKGGFPGGGGGGGAGGIMGQPGPAGNGGKGGDGLVLVYTYF</sequence>
<protein>
    <recommendedName>
        <fullName evidence="2">Glycine-rich domain-containing protein</fullName>
    </recommendedName>
</protein>
<feature type="domain" description="Glycine-rich" evidence="2">
    <location>
        <begin position="257"/>
        <end position="531"/>
    </location>
</feature>
<proteinExistence type="predicted"/>
<accession>A0A7K1THC1</accession>
<feature type="region of interest" description="Disordered" evidence="1">
    <location>
        <begin position="377"/>
        <end position="459"/>
    </location>
</feature>
<feature type="compositionally biased region" description="Gly residues" evidence="1">
    <location>
        <begin position="411"/>
        <end position="441"/>
    </location>
</feature>